<comment type="caution">
    <text evidence="1">The sequence shown here is derived from an EMBL/GenBank/DDBJ whole genome shotgun (WGS) entry which is preliminary data.</text>
</comment>
<gene>
    <name evidence="1" type="ORF">ACFPTN_14790</name>
</gene>
<protein>
    <submittedName>
        <fullName evidence="1">Uncharacterized protein</fullName>
    </submittedName>
</protein>
<keyword evidence="2" id="KW-1185">Reference proteome</keyword>
<reference evidence="2" key="1">
    <citation type="journal article" date="2019" name="Int. J. Syst. Evol. Microbiol.">
        <title>The Global Catalogue of Microorganisms (GCM) 10K type strain sequencing project: providing services to taxonomists for standard genome sequencing and annotation.</title>
        <authorList>
            <consortium name="The Broad Institute Genomics Platform"/>
            <consortium name="The Broad Institute Genome Sequencing Center for Infectious Disease"/>
            <person name="Wu L."/>
            <person name="Ma J."/>
        </authorList>
    </citation>
    <scope>NUCLEOTIDE SEQUENCE [LARGE SCALE GENOMIC DNA]</scope>
    <source>
        <strain evidence="2">SHR3</strain>
    </source>
</reference>
<evidence type="ECO:0000313" key="2">
    <source>
        <dbReference type="Proteomes" id="UP001595974"/>
    </source>
</evidence>
<sequence length="235" mass="25404">MMDNNDDLTVAARVKGWDIFAPDWAYLAQYPALELGSLCALSVGLHPAFASPGWVLQVAIPHFNGTDSDELYPLEDAAEGAKRASLLHDFLQRVGIAAGNLAPRGVLPIADGTANAERTVVKVADFVTWARGLAWALPDEFPRPNAAGGYPVAPEGLRVGGGAKWPWGDYETELLRKLATAADRFWKLYDPADNTTAPTNQQVIEWLKQQGVSNRTAEVMATILRADGLPTGPRK</sequence>
<organism evidence="1 2">
    <name type="scientific">Thauera sinica</name>
    <dbReference type="NCBI Taxonomy" id="2665146"/>
    <lineage>
        <taxon>Bacteria</taxon>
        <taxon>Pseudomonadati</taxon>
        <taxon>Pseudomonadota</taxon>
        <taxon>Betaproteobacteria</taxon>
        <taxon>Rhodocyclales</taxon>
        <taxon>Zoogloeaceae</taxon>
        <taxon>Thauera</taxon>
    </lineage>
</organism>
<dbReference type="RefSeq" id="WP_096451127.1">
    <property type="nucleotide sequence ID" value="NZ_JBHSOG010000054.1"/>
</dbReference>
<evidence type="ECO:0000313" key="1">
    <source>
        <dbReference type="EMBL" id="MFC5770645.1"/>
    </source>
</evidence>
<dbReference type="EMBL" id="JBHSOG010000054">
    <property type="protein sequence ID" value="MFC5770645.1"/>
    <property type="molecule type" value="Genomic_DNA"/>
</dbReference>
<name>A0ABW1ATL1_9RHOO</name>
<dbReference type="Proteomes" id="UP001595974">
    <property type="component" value="Unassembled WGS sequence"/>
</dbReference>
<proteinExistence type="predicted"/>
<accession>A0ABW1ATL1</accession>